<protein>
    <submittedName>
        <fullName evidence="5">ABC transporter</fullName>
    </submittedName>
</protein>
<dbReference type="AlphaFoldDB" id="A0A2S2C0J8"/>
<dbReference type="EMBL" id="CP021354">
    <property type="protein sequence ID" value="AWK74415.1"/>
    <property type="molecule type" value="Genomic_DNA"/>
</dbReference>
<dbReference type="OrthoDB" id="4500804at2"/>
<evidence type="ECO:0000259" key="4">
    <source>
        <dbReference type="PROSITE" id="PS50893"/>
    </source>
</evidence>
<dbReference type="Pfam" id="PF00005">
    <property type="entry name" value="ABC_tran"/>
    <property type="match status" value="2"/>
</dbReference>
<dbReference type="FunFam" id="3.40.50.300:FF:001320">
    <property type="entry name" value="Heme ABC transporter ATP-binding protein"/>
    <property type="match status" value="1"/>
</dbReference>
<sequence length="526" mass="57340">MAQSYLSLSDLTFSWPDGEPVFDGVDAVFGSGRTGVVGLNGAGKSTLLRLIAGVLQPDRGSIVARGEVAYLPQDITLDPGLRVDRILGIADLRHSLHRIESGVGTPEDFDAAQGRWDIEERAISTLHKLGLERVLGSASDLDRTVGTLSGGETVLLGLTAKLLTEPEILLLDEPTNNLDGSSRRRLYSVVEQFSGAMLVVSHDRDLLDLMDATAELRGGGIRMFGGNFSVYQEIVDAEQEAALAAVRDARGDVQKQKRELAEARIKLDRRKRYGQKMFETKREPKIVMGMRKRQAQESAGKLRNNHIAKVDEARESLTEAESAVRDDREVRIELPDTEVHSGQDVISVQDLKLGSGQRVSLHVVGPERIALVGRNGVGKTTLLDAIVKAGPRVPFKSLPQRLDVFDEALTVAQNVAAAAPHASQEQIRAQLARFLFRGNDSDVLASALSGGERLRAALATILLAEPAPRLLLLDEPTNNLDLPSLSHLTQALRSFRGALIVVSHDRRFLEDIGVTRRLELTEDGLL</sequence>
<dbReference type="GO" id="GO:0005524">
    <property type="term" value="F:ATP binding"/>
    <property type="evidence" value="ECO:0007669"/>
    <property type="project" value="UniProtKB-KW"/>
</dbReference>
<dbReference type="KEGG" id="roz:CBI38_25525"/>
<gene>
    <name evidence="5" type="ORF">CBI38_25525</name>
</gene>
<dbReference type="InterPro" id="IPR003593">
    <property type="entry name" value="AAA+_ATPase"/>
</dbReference>
<dbReference type="PROSITE" id="PS50893">
    <property type="entry name" value="ABC_TRANSPORTER_2"/>
    <property type="match status" value="1"/>
</dbReference>
<organism evidence="5 6">
    <name type="scientific">Rhodococcus oxybenzonivorans</name>
    <dbReference type="NCBI Taxonomy" id="1990687"/>
    <lineage>
        <taxon>Bacteria</taxon>
        <taxon>Bacillati</taxon>
        <taxon>Actinomycetota</taxon>
        <taxon>Actinomycetes</taxon>
        <taxon>Mycobacteriales</taxon>
        <taxon>Nocardiaceae</taxon>
        <taxon>Rhodococcus</taxon>
    </lineage>
</organism>
<keyword evidence="1" id="KW-0677">Repeat</keyword>
<dbReference type="Proteomes" id="UP000245711">
    <property type="component" value="Chromosome"/>
</dbReference>
<dbReference type="GO" id="GO:0016887">
    <property type="term" value="F:ATP hydrolysis activity"/>
    <property type="evidence" value="ECO:0007669"/>
    <property type="project" value="InterPro"/>
</dbReference>
<dbReference type="PANTHER" id="PTHR19211:SF6">
    <property type="entry name" value="BLL7188 PROTEIN"/>
    <property type="match status" value="1"/>
</dbReference>
<accession>A0A2S2C0J8</accession>
<evidence type="ECO:0000256" key="1">
    <source>
        <dbReference type="ARBA" id="ARBA00022737"/>
    </source>
</evidence>
<dbReference type="PANTHER" id="PTHR19211">
    <property type="entry name" value="ATP-BINDING TRANSPORT PROTEIN-RELATED"/>
    <property type="match status" value="1"/>
</dbReference>
<keyword evidence="6" id="KW-1185">Reference proteome</keyword>
<keyword evidence="3" id="KW-0067">ATP-binding</keyword>
<dbReference type="InterPro" id="IPR003439">
    <property type="entry name" value="ABC_transporter-like_ATP-bd"/>
</dbReference>
<dbReference type="Gene3D" id="3.40.50.300">
    <property type="entry name" value="P-loop containing nucleotide triphosphate hydrolases"/>
    <property type="match status" value="2"/>
</dbReference>
<proteinExistence type="predicted"/>
<feature type="domain" description="ABC transporter" evidence="4">
    <location>
        <begin position="6"/>
        <end position="243"/>
    </location>
</feature>
<dbReference type="InterPro" id="IPR050611">
    <property type="entry name" value="ABCF"/>
</dbReference>
<evidence type="ECO:0000313" key="6">
    <source>
        <dbReference type="Proteomes" id="UP000245711"/>
    </source>
</evidence>
<evidence type="ECO:0000256" key="2">
    <source>
        <dbReference type="ARBA" id="ARBA00022741"/>
    </source>
</evidence>
<dbReference type="SMART" id="SM00382">
    <property type="entry name" value="AAA"/>
    <property type="match status" value="2"/>
</dbReference>
<reference evidence="5 6" key="1">
    <citation type="submission" date="2017-05" db="EMBL/GenBank/DDBJ databases">
        <title>Isolation of Rhodococcus sp. S2-17 biodegrading of BP-3.</title>
        <authorList>
            <person name="Lee Y."/>
            <person name="Kim K.H."/>
            <person name="Chun B.H."/>
            <person name="Jung H.S."/>
            <person name="Jeon C.O."/>
        </authorList>
    </citation>
    <scope>NUCLEOTIDE SEQUENCE [LARGE SCALE GENOMIC DNA]</scope>
    <source>
        <strain evidence="5 6">S2-17</strain>
    </source>
</reference>
<dbReference type="SUPFAM" id="SSF52540">
    <property type="entry name" value="P-loop containing nucleoside triphosphate hydrolases"/>
    <property type="match status" value="2"/>
</dbReference>
<keyword evidence="2" id="KW-0547">Nucleotide-binding</keyword>
<evidence type="ECO:0000256" key="3">
    <source>
        <dbReference type="ARBA" id="ARBA00022840"/>
    </source>
</evidence>
<name>A0A2S2C0J8_9NOCA</name>
<dbReference type="InterPro" id="IPR027417">
    <property type="entry name" value="P-loop_NTPase"/>
</dbReference>
<dbReference type="RefSeq" id="WP_109333324.1">
    <property type="nucleotide sequence ID" value="NZ_CP021354.1"/>
</dbReference>
<evidence type="ECO:0000313" key="5">
    <source>
        <dbReference type="EMBL" id="AWK74415.1"/>
    </source>
</evidence>
<dbReference type="CDD" id="cd03221">
    <property type="entry name" value="ABCF_EF-3"/>
    <property type="match status" value="1"/>
</dbReference>